<feature type="transmembrane region" description="Helical" evidence="1">
    <location>
        <begin position="6"/>
        <end position="27"/>
    </location>
</feature>
<keyword evidence="1" id="KW-0472">Membrane</keyword>
<dbReference type="InterPro" id="IPR018729">
    <property type="entry name" value="DUF2269_transmembrane"/>
</dbReference>
<dbReference type="RefSeq" id="WP_066101370.1">
    <property type="nucleotide sequence ID" value="NZ_CP016027.1"/>
</dbReference>
<accession>A0A191ZIT7</accession>
<sequence>MTYTLLKTLHLLSMVLLFGTGLGSAFYKWMADRSGQIAHIAVTNRHVVLADWLFTTPTVLIQPITGLWMAHLVHLPWSTPWLAVSLGLYLLAGSCWLPVVWLQIRMRRMSESALAEGLPLPDDYWRLTRWWFWLGVPAFLAMVLVVILMVAKPLIGAQS</sequence>
<feature type="transmembrane region" description="Helical" evidence="1">
    <location>
        <begin position="48"/>
        <end position="69"/>
    </location>
</feature>
<dbReference type="Proteomes" id="UP000078596">
    <property type="component" value="Chromosome"/>
</dbReference>
<name>A0A191ZIT7_9GAMM</name>
<feature type="transmembrane region" description="Helical" evidence="1">
    <location>
        <begin position="130"/>
        <end position="151"/>
    </location>
</feature>
<keyword evidence="3" id="KW-1185">Reference proteome</keyword>
<dbReference type="KEGG" id="haz:A9404_10760"/>
<evidence type="ECO:0000256" key="1">
    <source>
        <dbReference type="SAM" id="Phobius"/>
    </source>
</evidence>
<dbReference type="OrthoDB" id="9786302at2"/>
<evidence type="ECO:0000313" key="3">
    <source>
        <dbReference type="Proteomes" id="UP000078596"/>
    </source>
</evidence>
<keyword evidence="1" id="KW-1133">Transmembrane helix</keyword>
<feature type="transmembrane region" description="Helical" evidence="1">
    <location>
        <begin position="81"/>
        <end position="102"/>
    </location>
</feature>
<dbReference type="AlphaFoldDB" id="A0A191ZIT7"/>
<evidence type="ECO:0008006" key="4">
    <source>
        <dbReference type="Google" id="ProtNLM"/>
    </source>
</evidence>
<organism evidence="2 3">
    <name type="scientific">Halothiobacillus diazotrophicus</name>
    <dbReference type="NCBI Taxonomy" id="1860122"/>
    <lineage>
        <taxon>Bacteria</taxon>
        <taxon>Pseudomonadati</taxon>
        <taxon>Pseudomonadota</taxon>
        <taxon>Gammaproteobacteria</taxon>
        <taxon>Chromatiales</taxon>
        <taxon>Halothiobacillaceae</taxon>
        <taxon>Halothiobacillus</taxon>
    </lineage>
</organism>
<gene>
    <name evidence="2" type="ORF">A9404_10760</name>
</gene>
<dbReference type="Pfam" id="PF10027">
    <property type="entry name" value="DUF2269"/>
    <property type="match status" value="1"/>
</dbReference>
<protein>
    <recommendedName>
        <fullName evidence="4">DUF2269 domain-containing protein</fullName>
    </recommendedName>
</protein>
<dbReference type="EMBL" id="CP016027">
    <property type="protein sequence ID" value="ANJ67794.1"/>
    <property type="molecule type" value="Genomic_DNA"/>
</dbReference>
<proteinExistence type="predicted"/>
<keyword evidence="1" id="KW-0812">Transmembrane</keyword>
<evidence type="ECO:0000313" key="2">
    <source>
        <dbReference type="EMBL" id="ANJ67794.1"/>
    </source>
</evidence>
<reference evidence="2 3" key="1">
    <citation type="submission" date="2016-06" db="EMBL/GenBank/DDBJ databases">
        <title>Insight into the functional genes involving in sulfur oxidation in Pearl River water.</title>
        <authorList>
            <person name="Luo J."/>
            <person name="Tan X."/>
            <person name="Lin W."/>
        </authorList>
    </citation>
    <scope>NUCLEOTIDE SEQUENCE [LARGE SCALE GENOMIC DNA]</scope>
    <source>
        <strain evidence="2 3">LS2</strain>
    </source>
</reference>
<dbReference type="STRING" id="1860122.A9404_10760"/>